<dbReference type="GO" id="GO:0030246">
    <property type="term" value="F:carbohydrate binding"/>
    <property type="evidence" value="ECO:0007669"/>
    <property type="project" value="InterPro"/>
</dbReference>
<proteinExistence type="predicted"/>
<dbReference type="RefSeq" id="WP_268185896.1">
    <property type="nucleotide sequence ID" value="NZ_CP113361.1"/>
</dbReference>
<feature type="domain" description="Squalene cyclase C-terminal" evidence="1">
    <location>
        <begin position="631"/>
        <end position="733"/>
    </location>
</feature>
<dbReference type="SMART" id="SM01419">
    <property type="entry name" value="Thiol-ester_cl"/>
    <property type="match status" value="1"/>
</dbReference>
<dbReference type="Pfam" id="PF13243">
    <property type="entry name" value="SQHop_cyclase_C"/>
    <property type="match status" value="1"/>
</dbReference>
<sequence>MELCITALLCFAVLCSAASAATLSIDPSDIILGKGESAPLAVRVDDVQQLGSYDITISWSPSLVSLTDVTASESFPTMNYTFQTGSAHIAGLNPTLEGVSESADLCYLEFTGIGDNGEVSPVTISVNDYGFLNSTSGEEIPVDTIVNGNITTIVSSTIDARIGLPNRQVSVGQEMVILASVANQRNYDTSPLNVNVTVVKGGSIVQNVTYTDVIILPGATFSEEISWTPAEEGTYQISIAVTSDDAVMGSPTDEKTVSSIDYQLSFSDAQASNPGRVQMNNWFSAYAWVSANKAGQVNVNIDAPDSFEIWGDENQTRYFYNSEWNYFSVWMKATEPGTFSGNEFTFTISANGKSDSVNGRDITIFVPSIQVTSVNSARVTSENTPVTMEFNTLHTNNTNSNVTTLVAQSGAQGRTLSGLGYLVGYPYGCVEQTTSKMLASLNVKNYYLERGDRPSDFDTIRERANESVSAGIDVLVNGGLRGQHADGGWSLWGYGDSESSSSSYASYTLAKINKTGEDLNSLLDGKVSTGNTVTTGTVNFEKLIEWFHENPDNPASGTWSWSAPVCHAWTKESNTAFIMLIHDMINQTSDVQQPYRGYMEENMQNATSYVIGNQVSGGFDDGSFSSGSDKAMATALGLWGLESFGLPSGTVTEPVITDAKERAAAYLIRSQNDDGSWPAAPYYGWYNKGRVTESTAYAILALNATGVANDNETIRNGVTWLVDTYENSGSWGYTWASQAAIDALIVCQEEESSSGTVNVFVDGDLVYTFTMDATNPREEYTLTSDQMTAMMSSGTEFRDIFGDGYSIVKSHEVEAQLTSGDGPIVLSVENSQWAPLNEIDNTISGSGTIQMEGDDGSVGISRINTNIDILAEAEYDVGDFSLTVDSVPSPMEVDEPATVSVGVISDYDLYSPMLEVPISDFTFDNTSDITDSTGADVSYEILNSTATIGQDSIFIQPESWEQDTAYSYNFEIVPENYGTLNMSVRIIPLYDDSDVSYIRHDFNVTGTGNVTIHVQDENYAPVVADTITVDGVTVNVQSSHDFTGLLEDTYQFSVTKTGYPDVHGTVEVNYGETTVYNVTLPSSMDEPVLILAEGGSGCIAGVAKVPGELNANVAESTIYNVSVMGDGGELGVALQFPQRYLFTAPVVTLNGVALGADEYEITPGTFVYGPGGTYTTTNATLVVYNTTSGTNYIGMEFDGDVWGDAYNDGLVDSTDALYILHFVVGNLDGFETYGYPDVYDRDSHTIDSTDALYILHRVVGNLDEYYSVR</sequence>
<dbReference type="KEGG" id="mou:OU421_09680"/>
<dbReference type="InterPro" id="IPR047565">
    <property type="entry name" value="Alpha-macroglob_thiol-ester_cl"/>
</dbReference>
<dbReference type="InterPro" id="IPR017868">
    <property type="entry name" value="Filamin/ABP280_repeat-like"/>
</dbReference>
<dbReference type="InterPro" id="IPR008930">
    <property type="entry name" value="Terpenoid_cyclase/PrenylTrfase"/>
</dbReference>
<dbReference type="GeneID" id="76835372"/>
<gene>
    <name evidence="2" type="ORF">OU421_09680</name>
</gene>
<dbReference type="PROSITE" id="PS50194">
    <property type="entry name" value="FILAMIN_REPEAT"/>
    <property type="match status" value="1"/>
</dbReference>
<dbReference type="InterPro" id="IPR032696">
    <property type="entry name" value="SQ_cyclase_C"/>
</dbReference>
<reference evidence="2" key="1">
    <citation type="submission" date="2022-11" db="EMBL/GenBank/DDBJ databases">
        <title>Complete genome sequence of Methanogenium organophilum DSM 3596.</title>
        <authorList>
            <person name="Chen S.-C."/>
            <person name="Lai S.-J."/>
            <person name="You Y.-T."/>
        </authorList>
    </citation>
    <scope>NUCLEOTIDE SEQUENCE</scope>
    <source>
        <strain evidence="2">DSM 3596</strain>
    </source>
</reference>
<dbReference type="CDD" id="cd08547">
    <property type="entry name" value="Type_II_cohesin"/>
    <property type="match status" value="1"/>
</dbReference>
<keyword evidence="3" id="KW-1185">Reference proteome</keyword>
<name>A0A9X9S2T4_METOG</name>
<dbReference type="InterPro" id="IPR036439">
    <property type="entry name" value="Dockerin_dom_sf"/>
</dbReference>
<dbReference type="GO" id="GO:0000272">
    <property type="term" value="P:polysaccharide catabolic process"/>
    <property type="evidence" value="ECO:0007669"/>
    <property type="project" value="InterPro"/>
</dbReference>
<dbReference type="SUPFAM" id="SSF49384">
    <property type="entry name" value="Carbohydrate-binding domain"/>
    <property type="match status" value="1"/>
</dbReference>
<dbReference type="Proteomes" id="UP001163096">
    <property type="component" value="Chromosome"/>
</dbReference>
<dbReference type="Gene3D" id="1.50.10.20">
    <property type="match status" value="1"/>
</dbReference>
<dbReference type="Gene3D" id="2.60.40.680">
    <property type="match status" value="1"/>
</dbReference>
<dbReference type="EMBL" id="CP113361">
    <property type="protein sequence ID" value="WAI00691.1"/>
    <property type="molecule type" value="Genomic_DNA"/>
</dbReference>
<dbReference type="Gene3D" id="1.10.1330.10">
    <property type="entry name" value="Dockerin domain"/>
    <property type="match status" value="1"/>
</dbReference>
<dbReference type="SUPFAM" id="SSF48239">
    <property type="entry name" value="Terpenoid cyclases/Protein prenyltransferases"/>
    <property type="match status" value="1"/>
</dbReference>
<evidence type="ECO:0000259" key="1">
    <source>
        <dbReference type="Pfam" id="PF13243"/>
    </source>
</evidence>
<organism evidence="2 3">
    <name type="scientific">Methanogenium organophilum</name>
    <dbReference type="NCBI Taxonomy" id="2199"/>
    <lineage>
        <taxon>Archaea</taxon>
        <taxon>Methanobacteriati</taxon>
        <taxon>Methanobacteriota</taxon>
        <taxon>Stenosarchaea group</taxon>
        <taxon>Methanomicrobia</taxon>
        <taxon>Methanomicrobiales</taxon>
        <taxon>Methanomicrobiaceae</taxon>
        <taxon>Methanogenium</taxon>
    </lineage>
</organism>
<protein>
    <recommendedName>
        <fullName evidence="1">Squalene cyclase C-terminal domain-containing protein</fullName>
    </recommendedName>
</protein>
<dbReference type="InterPro" id="IPR008965">
    <property type="entry name" value="CBM2/CBM3_carb-bd_dom_sf"/>
</dbReference>
<dbReference type="CDD" id="cd00688">
    <property type="entry name" value="ISOPREN_C2_like"/>
    <property type="match status" value="1"/>
</dbReference>
<evidence type="ECO:0000313" key="2">
    <source>
        <dbReference type="EMBL" id="WAI00691.1"/>
    </source>
</evidence>
<dbReference type="AlphaFoldDB" id="A0A9X9S2T4"/>
<evidence type="ECO:0000313" key="3">
    <source>
        <dbReference type="Proteomes" id="UP001163096"/>
    </source>
</evidence>
<accession>A0A9X9S2T4</accession>